<feature type="region of interest" description="Disordered" evidence="2">
    <location>
        <begin position="103"/>
        <end position="136"/>
    </location>
</feature>
<sequence>MPKVSSVGSKSAGGALRHDPLYVQLQNDSSVELQNHVRNRTPKDSLQQQESDSVDIKTSKKILDMVRSQQDEIYREDALANSSEHTYSDASAKKISKYAAIKEQRRKQKDESDDEQEDDENELAEGDYEDFEHDESDLRIDAGDEKLMEKFMNKETKKQINLSDLIMSKIQATNDTMAQDQETRNEIPRLNPKVVEVYTKVGILLSRYRSGPLPKPFKIIPTLRDWEEVLYITKPDQWTPHAMYQATRIFVSNLKSKMAQRFFSLILMDRIRDEIQETKKLNYHLYMAIKKALYKPAAFFKGFLLPICESGTCTLREAAILGSVLIKVSVPSLHAAAALLKIAEMEYTGPNSLFIRILLDKKYALPFKVIDSLVFHFLRFKRDQRELPVLWHQALLTFSQRYKEDLTGDQKEALLDLIKHKSHESITPEIRHELQNSVCRGESKDIPEEDIEMGVEF</sequence>
<dbReference type="GO" id="GO:0005737">
    <property type="term" value="C:cytoplasm"/>
    <property type="evidence" value="ECO:0007669"/>
    <property type="project" value="TreeGrafter"/>
</dbReference>
<dbReference type="EMBL" id="DS022308">
    <property type="protein sequence ID" value="OAJ42951.1"/>
    <property type="molecule type" value="Genomic_DNA"/>
</dbReference>
<accession>A0A177WU94</accession>
<dbReference type="InterPro" id="IPR007955">
    <property type="entry name" value="Bystin"/>
</dbReference>
<gene>
    <name evidence="3" type="ORF">BDEG_26338</name>
</gene>
<reference evidence="3 4" key="1">
    <citation type="submission" date="2006-10" db="EMBL/GenBank/DDBJ databases">
        <title>The Genome Sequence of Batrachochytrium dendrobatidis JEL423.</title>
        <authorList>
            <consortium name="The Broad Institute Genome Sequencing Platform"/>
            <person name="Birren B."/>
            <person name="Lander E."/>
            <person name="Galagan J."/>
            <person name="Cuomo C."/>
            <person name="Devon K."/>
            <person name="Jaffe D."/>
            <person name="Butler J."/>
            <person name="Alvarez P."/>
            <person name="Gnerre S."/>
            <person name="Grabherr M."/>
            <person name="Kleber M."/>
            <person name="Mauceli E."/>
            <person name="Brockman W."/>
            <person name="Young S."/>
            <person name="LaButti K."/>
            <person name="Sykes S."/>
            <person name="DeCaprio D."/>
            <person name="Crawford M."/>
            <person name="Koehrsen M."/>
            <person name="Engels R."/>
            <person name="Montgomery P."/>
            <person name="Pearson M."/>
            <person name="Howarth C."/>
            <person name="Larson L."/>
            <person name="White J."/>
            <person name="O'Leary S."/>
            <person name="Kodira C."/>
            <person name="Zeng Q."/>
            <person name="Yandava C."/>
            <person name="Alvarado L."/>
            <person name="Longcore J."/>
            <person name="James T."/>
        </authorList>
    </citation>
    <scope>NUCLEOTIDE SEQUENCE [LARGE SCALE GENOMIC DNA]</scope>
    <source>
        <strain evidence="3 4">JEL423</strain>
    </source>
</reference>
<dbReference type="GO" id="GO:0005730">
    <property type="term" value="C:nucleolus"/>
    <property type="evidence" value="ECO:0007669"/>
    <property type="project" value="TreeGrafter"/>
</dbReference>
<proteinExistence type="inferred from homology"/>
<feature type="compositionally biased region" description="Polar residues" evidence="2">
    <location>
        <begin position="24"/>
        <end position="33"/>
    </location>
</feature>
<dbReference type="AlphaFoldDB" id="A0A177WU94"/>
<dbReference type="GO" id="GO:0030688">
    <property type="term" value="C:preribosome, small subunit precursor"/>
    <property type="evidence" value="ECO:0007669"/>
    <property type="project" value="TreeGrafter"/>
</dbReference>
<evidence type="ECO:0000313" key="3">
    <source>
        <dbReference type="EMBL" id="OAJ42951.1"/>
    </source>
</evidence>
<dbReference type="GO" id="GO:0006364">
    <property type="term" value="P:rRNA processing"/>
    <property type="evidence" value="ECO:0007669"/>
    <property type="project" value="TreeGrafter"/>
</dbReference>
<feature type="region of interest" description="Disordered" evidence="2">
    <location>
        <begin position="1"/>
        <end position="57"/>
    </location>
</feature>
<comment type="similarity">
    <text evidence="1">Belongs to the bystin family.</text>
</comment>
<dbReference type="VEuPathDB" id="FungiDB:BDEG_26338"/>
<dbReference type="STRING" id="403673.A0A177WU94"/>
<protein>
    <recommendedName>
        <fullName evidence="5">Bystin</fullName>
    </recommendedName>
</protein>
<evidence type="ECO:0000313" key="4">
    <source>
        <dbReference type="Proteomes" id="UP000077115"/>
    </source>
</evidence>
<dbReference type="PANTHER" id="PTHR12821:SF0">
    <property type="entry name" value="BYSTIN"/>
    <property type="match status" value="1"/>
</dbReference>
<feature type="compositionally biased region" description="Acidic residues" evidence="2">
    <location>
        <begin position="111"/>
        <end position="135"/>
    </location>
</feature>
<feature type="compositionally biased region" description="Low complexity" evidence="2">
    <location>
        <begin position="1"/>
        <end position="15"/>
    </location>
</feature>
<dbReference type="eggNOG" id="KOG3871">
    <property type="taxonomic scope" value="Eukaryota"/>
</dbReference>
<evidence type="ECO:0000256" key="2">
    <source>
        <dbReference type="SAM" id="MobiDB-lite"/>
    </source>
</evidence>
<dbReference type="OrthoDB" id="2192561at2759"/>
<reference evidence="3 4" key="2">
    <citation type="submission" date="2016-05" db="EMBL/GenBank/DDBJ databases">
        <title>Lineage-specific infection strategies underlie the spectrum of fungal disease in amphibians.</title>
        <authorList>
            <person name="Cuomo C.A."/>
            <person name="Farrer R.A."/>
            <person name="James T."/>
            <person name="Longcore J."/>
            <person name="Birren B."/>
        </authorList>
    </citation>
    <scope>NUCLEOTIDE SEQUENCE [LARGE SCALE GENOMIC DNA]</scope>
    <source>
        <strain evidence="3 4">JEL423</strain>
    </source>
</reference>
<organism evidence="3 4">
    <name type="scientific">Batrachochytrium dendrobatidis (strain JEL423)</name>
    <dbReference type="NCBI Taxonomy" id="403673"/>
    <lineage>
        <taxon>Eukaryota</taxon>
        <taxon>Fungi</taxon>
        <taxon>Fungi incertae sedis</taxon>
        <taxon>Chytridiomycota</taxon>
        <taxon>Chytridiomycota incertae sedis</taxon>
        <taxon>Chytridiomycetes</taxon>
        <taxon>Rhizophydiales</taxon>
        <taxon>Rhizophydiales incertae sedis</taxon>
        <taxon>Batrachochytrium</taxon>
    </lineage>
</organism>
<dbReference type="GO" id="GO:0030515">
    <property type="term" value="F:snoRNA binding"/>
    <property type="evidence" value="ECO:0007669"/>
    <property type="project" value="TreeGrafter"/>
</dbReference>
<dbReference type="Pfam" id="PF05291">
    <property type="entry name" value="Bystin"/>
    <property type="match status" value="1"/>
</dbReference>
<evidence type="ECO:0000256" key="1">
    <source>
        <dbReference type="ARBA" id="ARBA00007114"/>
    </source>
</evidence>
<dbReference type="Proteomes" id="UP000077115">
    <property type="component" value="Unassembled WGS sequence"/>
</dbReference>
<name>A0A177WU94_BATDL</name>
<dbReference type="PANTHER" id="PTHR12821">
    <property type="entry name" value="BYSTIN"/>
    <property type="match status" value="1"/>
</dbReference>
<evidence type="ECO:0008006" key="5">
    <source>
        <dbReference type="Google" id="ProtNLM"/>
    </source>
</evidence>